<dbReference type="EMBL" id="CP095005">
    <property type="protein sequence ID" value="UOO95304.1"/>
    <property type="molecule type" value="Genomic_DNA"/>
</dbReference>
<comment type="similarity">
    <text evidence="1">Belongs to the bacterial solute-binding protein 5 family.</text>
</comment>
<dbReference type="PIRSF" id="PIRSF002741">
    <property type="entry name" value="MppA"/>
    <property type="match status" value="1"/>
</dbReference>
<dbReference type="Proteomes" id="UP001500962">
    <property type="component" value="Unassembled WGS sequence"/>
</dbReference>
<dbReference type="KEGG" id="hdo:MUK72_00975"/>
<sequence length="588" mass="63657">MPFDSDTSRRSFLTAAGGAAAAAMAGCLDSGGSGGNGSGGNGSGGNGSGGNGSGGGGNGGGGGQSGGTLTYARGDYPSNYDPHQSTSGEVAKITDQVYSHLIAFVPGSGGKLTAGLAKDYELNGTTVTLKLRQGVKFHNGEEFTADDFKATYRRFVDDSYQYYLGKDAVSGEPSGYASVTYSDWIKSVTVNGDYDLEIELKQKYAPILRNLGMFPSAVLSKKQIEELGKKQNQLGKNPVGTGPFTFEELDDGNQRVLLGKNDDYWKDGPYLDRVIFTTIGQNSTRAQAVINGDAQIIDGIGAQASKQLQNSDSASLLQKDGINIGYMAMNMERYEPFRKKKVRQAVSHAINTKAIVDDIYEGFASQADQPLPPNVTGYNDSIDPYSNDKEKAKKLLEEAGESELSFELATFSNPRGYNPSPVQTAQQVKSDLSDIGISVKINQFSTFSSYLEYTYAGKHDACFLGWYTDNADPDNFDYVLLHPGVDKSEIPEGQDWVSFDTEGYNTNNASGWANRKFMDLTEKGQKTYGESERKSIYQEASKVAHEEAPWVFVDYAKTLRGVNQAVDQSTFTVTSINNPYLESVKLKQ</sequence>
<dbReference type="GO" id="GO:0043190">
    <property type="term" value="C:ATP-binding cassette (ABC) transporter complex"/>
    <property type="evidence" value="ECO:0007669"/>
    <property type="project" value="InterPro"/>
</dbReference>
<dbReference type="InterPro" id="IPR000914">
    <property type="entry name" value="SBP_5_dom"/>
</dbReference>
<dbReference type="EMBL" id="BAAADN010000037">
    <property type="protein sequence ID" value="GAA0466439.1"/>
    <property type="molecule type" value="Genomic_DNA"/>
</dbReference>
<reference evidence="7" key="2">
    <citation type="submission" date="2022-04" db="EMBL/GenBank/DDBJ databases">
        <title>Sequencing and genomic assembly of Halococcus dombrowskii.</title>
        <authorList>
            <person name="Lim S.W."/>
            <person name="MacLea K.S."/>
        </authorList>
    </citation>
    <scope>NUCLEOTIDE SEQUENCE</scope>
    <source>
        <strain evidence="7">H4</strain>
    </source>
</reference>
<dbReference type="InterPro" id="IPR030678">
    <property type="entry name" value="Peptide/Ni-bd"/>
</dbReference>
<dbReference type="Gene3D" id="3.10.105.10">
    <property type="entry name" value="Dipeptide-binding Protein, Domain 3"/>
    <property type="match status" value="1"/>
</dbReference>
<dbReference type="PANTHER" id="PTHR30290:SF9">
    <property type="entry name" value="OLIGOPEPTIDE-BINDING PROTEIN APPA"/>
    <property type="match status" value="1"/>
</dbReference>
<evidence type="ECO:0000313" key="9">
    <source>
        <dbReference type="Proteomes" id="UP001500962"/>
    </source>
</evidence>
<dbReference type="Gene3D" id="3.40.190.10">
    <property type="entry name" value="Periplasmic binding protein-like II"/>
    <property type="match status" value="1"/>
</dbReference>
<evidence type="ECO:0000256" key="1">
    <source>
        <dbReference type="ARBA" id="ARBA00005695"/>
    </source>
</evidence>
<dbReference type="CDD" id="cd08493">
    <property type="entry name" value="PBP2_DppA_like"/>
    <property type="match status" value="1"/>
</dbReference>
<feature type="region of interest" description="Disordered" evidence="4">
    <location>
        <begin position="39"/>
        <end position="86"/>
    </location>
</feature>
<dbReference type="PANTHER" id="PTHR30290">
    <property type="entry name" value="PERIPLASMIC BINDING COMPONENT OF ABC TRANSPORTER"/>
    <property type="match status" value="1"/>
</dbReference>
<dbReference type="RefSeq" id="WP_244702864.1">
    <property type="nucleotide sequence ID" value="NZ_BAAADN010000037.1"/>
</dbReference>
<dbReference type="Pfam" id="PF00496">
    <property type="entry name" value="SBP_bac_5"/>
    <property type="match status" value="1"/>
</dbReference>
<dbReference type="GO" id="GO:0015833">
    <property type="term" value="P:peptide transport"/>
    <property type="evidence" value="ECO:0007669"/>
    <property type="project" value="TreeGrafter"/>
</dbReference>
<reference evidence="6" key="3">
    <citation type="submission" date="2023-12" db="EMBL/GenBank/DDBJ databases">
        <authorList>
            <person name="Sun Q."/>
            <person name="Inoue M."/>
        </authorList>
    </citation>
    <scope>NUCLEOTIDE SEQUENCE</scope>
    <source>
        <strain evidence="6">JCM 12289</strain>
    </source>
</reference>
<evidence type="ECO:0000256" key="4">
    <source>
        <dbReference type="SAM" id="MobiDB-lite"/>
    </source>
</evidence>
<evidence type="ECO:0000313" key="8">
    <source>
        <dbReference type="Proteomes" id="UP000830542"/>
    </source>
</evidence>
<dbReference type="PROSITE" id="PS51318">
    <property type="entry name" value="TAT"/>
    <property type="match status" value="1"/>
</dbReference>
<evidence type="ECO:0000256" key="2">
    <source>
        <dbReference type="ARBA" id="ARBA00022448"/>
    </source>
</evidence>
<dbReference type="Gene3D" id="3.90.76.10">
    <property type="entry name" value="Dipeptide-binding Protein, Domain 1"/>
    <property type="match status" value="1"/>
</dbReference>
<dbReference type="GO" id="GO:1904680">
    <property type="term" value="F:peptide transmembrane transporter activity"/>
    <property type="evidence" value="ECO:0007669"/>
    <property type="project" value="TreeGrafter"/>
</dbReference>
<dbReference type="GeneID" id="71760377"/>
<feature type="domain" description="Solute-binding protein family 5" evidence="5">
    <location>
        <begin position="112"/>
        <end position="484"/>
    </location>
</feature>
<dbReference type="Proteomes" id="UP000830542">
    <property type="component" value="Chromosome"/>
</dbReference>
<dbReference type="InterPro" id="IPR006311">
    <property type="entry name" value="TAT_signal"/>
</dbReference>
<keyword evidence="2" id="KW-0813">Transport</keyword>
<evidence type="ECO:0000256" key="3">
    <source>
        <dbReference type="ARBA" id="ARBA00022729"/>
    </source>
</evidence>
<keyword evidence="3" id="KW-0732">Signal</keyword>
<protein>
    <submittedName>
        <fullName evidence="6">ABC transporter substrate-binding protein</fullName>
    </submittedName>
</protein>
<dbReference type="SUPFAM" id="SSF53850">
    <property type="entry name" value="Periplasmic binding protein-like II"/>
    <property type="match status" value="1"/>
</dbReference>
<dbReference type="InterPro" id="IPR039424">
    <property type="entry name" value="SBP_5"/>
</dbReference>
<reference evidence="6" key="1">
    <citation type="journal article" date="2014" name="Int. J. Syst. Evol. Microbiol.">
        <title>Complete genome sequence of Corynebacterium casei LMG S-19264T (=DSM 44701T), isolated from a smear-ripened cheese.</title>
        <authorList>
            <consortium name="US DOE Joint Genome Institute (JGI-PGF)"/>
            <person name="Walter F."/>
            <person name="Albersmeier A."/>
            <person name="Kalinowski J."/>
            <person name="Ruckert C."/>
        </authorList>
    </citation>
    <scope>NUCLEOTIDE SEQUENCE</scope>
    <source>
        <strain evidence="6">JCM 12289</strain>
    </source>
</reference>
<evidence type="ECO:0000259" key="5">
    <source>
        <dbReference type="Pfam" id="PF00496"/>
    </source>
</evidence>
<evidence type="ECO:0000313" key="7">
    <source>
        <dbReference type="EMBL" id="UOO95304.1"/>
    </source>
</evidence>
<dbReference type="AlphaFoldDB" id="A0AAV3SHK4"/>
<accession>A0AAV3SHK4</accession>
<evidence type="ECO:0000313" key="6">
    <source>
        <dbReference type="EMBL" id="GAA0466439.1"/>
    </source>
</evidence>
<dbReference type="GO" id="GO:0042597">
    <property type="term" value="C:periplasmic space"/>
    <property type="evidence" value="ECO:0007669"/>
    <property type="project" value="UniProtKB-ARBA"/>
</dbReference>
<keyword evidence="8" id="KW-1185">Reference proteome</keyword>
<proteinExistence type="inferred from homology"/>
<feature type="compositionally biased region" description="Gly residues" evidence="4">
    <location>
        <begin position="39"/>
        <end position="66"/>
    </location>
</feature>
<name>A0AAV3SHK4_HALDO</name>
<organism evidence="6 9">
    <name type="scientific">Halococcus dombrowskii</name>
    <dbReference type="NCBI Taxonomy" id="179637"/>
    <lineage>
        <taxon>Archaea</taxon>
        <taxon>Methanobacteriati</taxon>
        <taxon>Methanobacteriota</taxon>
        <taxon>Stenosarchaea group</taxon>
        <taxon>Halobacteria</taxon>
        <taxon>Halobacteriales</taxon>
        <taxon>Halococcaceae</taxon>
        <taxon>Halococcus</taxon>
    </lineage>
</organism>
<gene>
    <name evidence="6" type="ORF">GCM10008985_24260</name>
    <name evidence="7" type="ORF">MUK72_00975</name>
</gene>